<dbReference type="InterPro" id="IPR026042">
    <property type="entry name" value="YjbJ"/>
</dbReference>
<name>A0A2N0D9S3_RHISU</name>
<feature type="domain" description="CsbD-like" evidence="2">
    <location>
        <begin position="4"/>
        <end position="55"/>
    </location>
</feature>
<dbReference type="EMBL" id="CP104144">
    <property type="protein sequence ID" value="UWU18071.1"/>
    <property type="molecule type" value="Genomic_DNA"/>
</dbReference>
<evidence type="ECO:0000313" key="5">
    <source>
        <dbReference type="Proteomes" id="UP000232164"/>
    </source>
</evidence>
<accession>A0A2N0D9S3</accession>
<dbReference type="PIRSF" id="PIRSF039008">
    <property type="entry name" value="YjbJ"/>
    <property type="match status" value="1"/>
</dbReference>
<dbReference type="SUPFAM" id="SSF69047">
    <property type="entry name" value="Hypothetical protein YjbJ"/>
    <property type="match status" value="1"/>
</dbReference>
<proteinExistence type="inferred from homology"/>
<dbReference type="RefSeq" id="WP_027512713.1">
    <property type="nucleotide sequence ID" value="NZ_CP104144.1"/>
</dbReference>
<keyword evidence="6" id="KW-1185">Reference proteome</keyword>
<protein>
    <submittedName>
        <fullName evidence="3">CsbD family protein</fullName>
    </submittedName>
</protein>
<comment type="similarity">
    <text evidence="1">Belongs to the UPF0337 (CsbD) family.</text>
</comment>
<dbReference type="PANTHER" id="PTHR34977">
    <property type="entry name" value="UPF0337 PROTEIN YJBJ"/>
    <property type="match status" value="1"/>
</dbReference>
<sequence length="68" mass="8334">MDWNRVEGNWKQAKGMIKEQWGKLTDDDLDQIAGKREQLEGKIQERYGLEKDRVRRDIDDWYARQTWH</sequence>
<evidence type="ECO:0000313" key="3">
    <source>
        <dbReference type="EMBL" id="PKA42853.1"/>
    </source>
</evidence>
<dbReference type="AlphaFoldDB" id="A0A2N0D9S3"/>
<dbReference type="InterPro" id="IPR036629">
    <property type="entry name" value="YjbJ_sf"/>
</dbReference>
<dbReference type="InterPro" id="IPR050423">
    <property type="entry name" value="UPF0337_stress_rsp"/>
</dbReference>
<dbReference type="Pfam" id="PF05532">
    <property type="entry name" value="CsbD"/>
    <property type="match status" value="1"/>
</dbReference>
<dbReference type="InterPro" id="IPR008462">
    <property type="entry name" value="CsbD"/>
</dbReference>
<keyword evidence="4" id="KW-0614">Plasmid</keyword>
<reference evidence="4" key="3">
    <citation type="submission" date="2022-09" db="EMBL/GenBank/DDBJ databases">
        <title>Australian commercial rhizobial inoculants.</title>
        <authorList>
            <person name="Kohlmeier M.G."/>
            <person name="O'Hara G.W."/>
            <person name="Colombi E."/>
            <person name="Ramsay J.P."/>
            <person name="Terpolilli J."/>
        </authorList>
    </citation>
    <scope>NUCLEOTIDE SEQUENCE</scope>
    <source>
        <strain evidence="4">WSM1592</strain>
        <plasmid evidence="4">pWSM1592_1</plasmid>
    </source>
</reference>
<dbReference type="Proteomes" id="UP001060123">
    <property type="component" value="Plasmid pWSM1592_1"/>
</dbReference>
<organism evidence="3 5">
    <name type="scientific">Rhizobium sullae</name>
    <name type="common">Rhizobium hedysari</name>
    <dbReference type="NCBI Taxonomy" id="50338"/>
    <lineage>
        <taxon>Bacteria</taxon>
        <taxon>Pseudomonadati</taxon>
        <taxon>Pseudomonadota</taxon>
        <taxon>Alphaproteobacteria</taxon>
        <taxon>Hyphomicrobiales</taxon>
        <taxon>Rhizobiaceae</taxon>
        <taxon>Rhizobium/Agrobacterium group</taxon>
        <taxon>Rhizobium</taxon>
    </lineage>
</organism>
<dbReference type="EMBL" id="PIQN01000009">
    <property type="protein sequence ID" value="PKA42853.1"/>
    <property type="molecule type" value="Genomic_DNA"/>
</dbReference>
<gene>
    <name evidence="3" type="ORF">CWR43_14645</name>
    <name evidence="4" type="ORF">N2599_22555</name>
</gene>
<evidence type="ECO:0000313" key="4">
    <source>
        <dbReference type="EMBL" id="UWU18071.1"/>
    </source>
</evidence>
<dbReference type="Gene3D" id="1.10.1470.10">
    <property type="entry name" value="YjbJ"/>
    <property type="match status" value="1"/>
</dbReference>
<evidence type="ECO:0000259" key="2">
    <source>
        <dbReference type="Pfam" id="PF05532"/>
    </source>
</evidence>
<dbReference type="Proteomes" id="UP000232164">
    <property type="component" value="Unassembled WGS sequence"/>
</dbReference>
<dbReference type="PANTHER" id="PTHR34977:SF1">
    <property type="entry name" value="UPF0337 PROTEIN YJBJ"/>
    <property type="match status" value="1"/>
</dbReference>
<reference evidence="3 5" key="1">
    <citation type="submission" date="2017-11" db="EMBL/GenBank/DDBJ databases">
        <authorList>
            <person name="Han C.G."/>
        </authorList>
    </citation>
    <scope>NUCLEOTIDE SEQUENCE [LARGE SCALE GENOMIC DNA]</scope>
    <source>
        <strain evidence="3 5">HCNT1</strain>
    </source>
</reference>
<geneLocation type="plasmid" evidence="4 6">
    <name>pWSM1592_1</name>
</geneLocation>
<dbReference type="STRING" id="1041146.GCA_000427985_03856"/>
<evidence type="ECO:0000256" key="1">
    <source>
        <dbReference type="ARBA" id="ARBA00009129"/>
    </source>
</evidence>
<reference evidence="3 5" key="2">
    <citation type="submission" date="2017-12" db="EMBL/GenBank/DDBJ databases">
        <title>Genome sequence of Rhizobium sullae HCNT1 isolated from Sulla coronaria nodules and featuring peculiar denitrification phenotypes.</title>
        <authorList>
            <person name="De Diego-Diaz B."/>
            <person name="Treu L."/>
            <person name="Campanaro S."/>
            <person name="Da Silva Duarte V."/>
            <person name="Basaglia M."/>
            <person name="Favaro L."/>
            <person name="Casella S."/>
            <person name="Squartini A."/>
        </authorList>
    </citation>
    <scope>NUCLEOTIDE SEQUENCE [LARGE SCALE GENOMIC DNA]</scope>
    <source>
        <strain evidence="3 5">HCNT1</strain>
    </source>
</reference>
<evidence type="ECO:0000313" key="6">
    <source>
        <dbReference type="Proteomes" id="UP001060123"/>
    </source>
</evidence>